<accession>A0A941IRT6</accession>
<evidence type="ECO:0000256" key="2">
    <source>
        <dbReference type="ARBA" id="ARBA00023002"/>
    </source>
</evidence>
<dbReference type="PROSITE" id="PS00061">
    <property type="entry name" value="ADH_SHORT"/>
    <property type="match status" value="1"/>
</dbReference>
<evidence type="ECO:0000256" key="1">
    <source>
        <dbReference type="ARBA" id="ARBA00006484"/>
    </source>
</evidence>
<dbReference type="AlphaFoldDB" id="A0A941IRT6"/>
<keyword evidence="7" id="KW-1185">Reference proteome</keyword>
<evidence type="ECO:0000256" key="4">
    <source>
        <dbReference type="SAM" id="MobiDB-lite"/>
    </source>
</evidence>
<comment type="caution">
    <text evidence="6">The sequence shown here is derived from an EMBL/GenBank/DDBJ whole genome shotgun (WGS) entry which is preliminary data.</text>
</comment>
<evidence type="ECO:0000313" key="6">
    <source>
        <dbReference type="EMBL" id="MBR7837719.1"/>
    </source>
</evidence>
<organism evidence="6 7">
    <name type="scientific">Actinospica durhamensis</name>
    <dbReference type="NCBI Taxonomy" id="1508375"/>
    <lineage>
        <taxon>Bacteria</taxon>
        <taxon>Bacillati</taxon>
        <taxon>Actinomycetota</taxon>
        <taxon>Actinomycetes</taxon>
        <taxon>Catenulisporales</taxon>
        <taxon>Actinospicaceae</taxon>
        <taxon>Actinospica</taxon>
    </lineage>
</organism>
<evidence type="ECO:0000313" key="7">
    <source>
        <dbReference type="Proteomes" id="UP000675781"/>
    </source>
</evidence>
<dbReference type="NCBIfam" id="NF004526">
    <property type="entry name" value="PRK05872.1"/>
    <property type="match status" value="1"/>
</dbReference>
<dbReference type="InterPro" id="IPR057326">
    <property type="entry name" value="KR_dom"/>
</dbReference>
<feature type="region of interest" description="Disordered" evidence="4">
    <location>
        <begin position="281"/>
        <end position="301"/>
    </location>
</feature>
<dbReference type="SMART" id="SM00822">
    <property type="entry name" value="PKS_KR"/>
    <property type="match status" value="1"/>
</dbReference>
<dbReference type="GO" id="GO:0016020">
    <property type="term" value="C:membrane"/>
    <property type="evidence" value="ECO:0007669"/>
    <property type="project" value="TreeGrafter"/>
</dbReference>
<dbReference type="GO" id="GO:0016491">
    <property type="term" value="F:oxidoreductase activity"/>
    <property type="evidence" value="ECO:0007669"/>
    <property type="project" value="UniProtKB-KW"/>
</dbReference>
<gene>
    <name evidence="6" type="ORF">KDL01_30860</name>
</gene>
<dbReference type="Gene3D" id="3.40.50.720">
    <property type="entry name" value="NAD(P)-binding Rossmann-like Domain"/>
    <property type="match status" value="1"/>
</dbReference>
<protein>
    <submittedName>
        <fullName evidence="6">SDR family oxidoreductase</fullName>
    </submittedName>
</protein>
<dbReference type="InterPro" id="IPR036291">
    <property type="entry name" value="NAD(P)-bd_dom_sf"/>
</dbReference>
<keyword evidence="2" id="KW-0560">Oxidoreductase</keyword>
<proteinExistence type="inferred from homology"/>
<dbReference type="EMBL" id="JAGSOG010000225">
    <property type="protein sequence ID" value="MBR7837719.1"/>
    <property type="molecule type" value="Genomic_DNA"/>
</dbReference>
<dbReference type="CDD" id="cd05233">
    <property type="entry name" value="SDR_c"/>
    <property type="match status" value="1"/>
</dbReference>
<dbReference type="InterPro" id="IPR020904">
    <property type="entry name" value="Sc_DH/Rdtase_CS"/>
</dbReference>
<comment type="similarity">
    <text evidence="1 3">Belongs to the short-chain dehydrogenases/reductases (SDR) family.</text>
</comment>
<dbReference type="PANTHER" id="PTHR44196">
    <property type="entry name" value="DEHYDROGENASE/REDUCTASE SDR FAMILY MEMBER 7B"/>
    <property type="match status" value="1"/>
</dbReference>
<dbReference type="SUPFAM" id="SSF51735">
    <property type="entry name" value="NAD(P)-binding Rossmann-fold domains"/>
    <property type="match status" value="1"/>
</dbReference>
<name>A0A941IRT6_9ACTN</name>
<dbReference type="Pfam" id="PF00106">
    <property type="entry name" value="adh_short"/>
    <property type="match status" value="1"/>
</dbReference>
<feature type="domain" description="Ketoreductase" evidence="5">
    <location>
        <begin position="9"/>
        <end position="194"/>
    </location>
</feature>
<dbReference type="PRINTS" id="PR00081">
    <property type="entry name" value="GDHRDH"/>
</dbReference>
<sequence length="301" mass="31657">MSANTLTGKTALITGAARGIGASLALSLVARGVNVALVGLEPEVLVATAKACAERATAGAQAQAWEADVTDRARMAEVVEQVRERFGAVDIAVANAGIAIGGPFAQSDPEMFDRVVEVNLFGSIATARAVLPALIASRGYLLQIASLAAMTPTPLMAAYCTSKSGVEAFAHSLRSELAPDGVDVGVAYLSWTDTDMVRGADQDRVLAEMRSRLPWPANRTGKLEPAVERLTAGIRRRSAHVYGQPWVRTMQWWPRGFLPAVIALRGGHEVKRLAPRLAATAGERTDPVGPGGLAGARKAVE</sequence>
<dbReference type="RefSeq" id="WP_212532187.1">
    <property type="nucleotide sequence ID" value="NZ_JAGSOG010000225.1"/>
</dbReference>
<reference evidence="6" key="1">
    <citation type="submission" date="2021-04" db="EMBL/GenBank/DDBJ databases">
        <title>Genome based classification of Actinospica acidithermotolerans sp. nov., an actinobacterium isolated from an Indonesian hot spring.</title>
        <authorList>
            <person name="Kusuma A.B."/>
            <person name="Putra K.E."/>
            <person name="Nafisah S."/>
            <person name="Loh J."/>
            <person name="Nouioui I."/>
            <person name="Goodfellow M."/>
        </authorList>
    </citation>
    <scope>NUCLEOTIDE SEQUENCE</scope>
    <source>
        <strain evidence="6">CSCA 57</strain>
    </source>
</reference>
<evidence type="ECO:0000256" key="3">
    <source>
        <dbReference type="RuleBase" id="RU000363"/>
    </source>
</evidence>
<dbReference type="InterPro" id="IPR002347">
    <property type="entry name" value="SDR_fam"/>
</dbReference>
<dbReference type="Proteomes" id="UP000675781">
    <property type="component" value="Unassembled WGS sequence"/>
</dbReference>
<dbReference type="PRINTS" id="PR00080">
    <property type="entry name" value="SDRFAMILY"/>
</dbReference>
<dbReference type="PANTHER" id="PTHR44196:SF1">
    <property type="entry name" value="DEHYDROGENASE_REDUCTASE SDR FAMILY MEMBER 7B"/>
    <property type="match status" value="1"/>
</dbReference>
<evidence type="ECO:0000259" key="5">
    <source>
        <dbReference type="SMART" id="SM00822"/>
    </source>
</evidence>